<dbReference type="PROSITE" id="PS50115">
    <property type="entry name" value="ARFGAP"/>
    <property type="match status" value="1"/>
</dbReference>
<organism evidence="4 5">
    <name type="scientific">Hyaloperonospora brassicae</name>
    <name type="common">Brassica downy mildew</name>
    <name type="synonym">Peronospora brassicae</name>
    <dbReference type="NCBI Taxonomy" id="162125"/>
    <lineage>
        <taxon>Eukaryota</taxon>
        <taxon>Sar</taxon>
        <taxon>Stramenopiles</taxon>
        <taxon>Oomycota</taxon>
        <taxon>Peronosporomycetes</taxon>
        <taxon>Peronosporales</taxon>
        <taxon>Peronosporaceae</taxon>
        <taxon>Hyaloperonospora</taxon>
    </lineage>
</organism>
<dbReference type="SMART" id="SM00105">
    <property type="entry name" value="ArfGap"/>
    <property type="match status" value="1"/>
</dbReference>
<dbReference type="Proteomes" id="UP001162031">
    <property type="component" value="Unassembled WGS sequence"/>
</dbReference>
<dbReference type="GO" id="GO:0005096">
    <property type="term" value="F:GTPase activator activity"/>
    <property type="evidence" value="ECO:0007669"/>
    <property type="project" value="InterPro"/>
</dbReference>
<feature type="region of interest" description="Disordered" evidence="2">
    <location>
        <begin position="359"/>
        <end position="386"/>
    </location>
</feature>
<gene>
    <name evidence="4" type="ORF">HBR001_LOCUS7863</name>
</gene>
<name>A0AAV0UVU3_HYABA</name>
<evidence type="ECO:0000259" key="3">
    <source>
        <dbReference type="PROSITE" id="PS50115"/>
    </source>
</evidence>
<keyword evidence="1" id="KW-0862">Zinc</keyword>
<dbReference type="EMBL" id="CANTFL010001426">
    <property type="protein sequence ID" value="CAI5739564.1"/>
    <property type="molecule type" value="Genomic_DNA"/>
</dbReference>
<accession>A0AAV0UVU3</accession>
<proteinExistence type="predicted"/>
<evidence type="ECO:0000256" key="1">
    <source>
        <dbReference type="PROSITE-ProRule" id="PRU00288"/>
    </source>
</evidence>
<evidence type="ECO:0000313" key="4">
    <source>
        <dbReference type="EMBL" id="CAI5739564.1"/>
    </source>
</evidence>
<dbReference type="PANTHER" id="PTHR46085">
    <property type="entry name" value="ARFGAP/RECO-RELATED"/>
    <property type="match status" value="1"/>
</dbReference>
<sequence length="422" mass="44716">MAAAPAAEGAVHALKKLEANKTCVNCGAYNRFGHQNVCEKVRTFVCSSCKSAHQSFSMRVKSVSMSNWTMAQVDALRERNGGGNARAARVWFGRWDESLLRRPTKDDPLEYYKHFIDRVYNDMAFYEAETEEPTTAATTETSCGQLSVAVVKPAVMSDLLDLDAAAPVGAHPTAPFDAFGSFGQEDEWGNFEAAVARTDSDDEFGAFASAVASPLTSSASDEFADFGAAVAPASTHAEAFGAFASVAPASTTTTSAMSFDPFVTPNGFAAVNVPASSGVTSFGSLTSAPASRVQQPMATAVAPVAARKDFSVFDGLSTLLPTSGAVQSAGNDYKRDQTWGGMHMQSRSQQQLRTCASADRQQQQQQFGGHYHQQQQQPMMNGGGAGRNISLYFSPDAPDAFGRGPSAGAKVSRRDPFAGLGL</sequence>
<dbReference type="AlphaFoldDB" id="A0AAV0UVU3"/>
<dbReference type="Pfam" id="PF01412">
    <property type="entry name" value="ArfGap"/>
    <property type="match status" value="1"/>
</dbReference>
<keyword evidence="5" id="KW-1185">Reference proteome</keyword>
<dbReference type="PANTHER" id="PTHR46085:SF3">
    <property type="entry name" value="ARF GTPASE ACTIVATING PROTEIN"/>
    <property type="match status" value="1"/>
</dbReference>
<dbReference type="InterPro" id="IPR001164">
    <property type="entry name" value="ArfGAP_dom"/>
</dbReference>
<dbReference type="GO" id="GO:0008270">
    <property type="term" value="F:zinc ion binding"/>
    <property type="evidence" value="ECO:0007669"/>
    <property type="project" value="UniProtKB-KW"/>
</dbReference>
<evidence type="ECO:0000256" key="2">
    <source>
        <dbReference type="SAM" id="MobiDB-lite"/>
    </source>
</evidence>
<feature type="compositionally biased region" description="Low complexity" evidence="2">
    <location>
        <begin position="361"/>
        <end position="377"/>
    </location>
</feature>
<dbReference type="Gene3D" id="1.10.220.150">
    <property type="entry name" value="Arf GTPase activating protein"/>
    <property type="match status" value="1"/>
</dbReference>
<feature type="region of interest" description="Disordered" evidence="2">
    <location>
        <begin position="402"/>
        <end position="422"/>
    </location>
</feature>
<protein>
    <recommendedName>
        <fullName evidence="3">Arf-GAP domain-containing protein</fullName>
    </recommendedName>
</protein>
<dbReference type="SUPFAM" id="SSF57863">
    <property type="entry name" value="ArfGap/RecO-like zinc finger"/>
    <property type="match status" value="1"/>
</dbReference>
<keyword evidence="1" id="KW-0863">Zinc-finger</keyword>
<dbReference type="InterPro" id="IPR037278">
    <property type="entry name" value="ARFGAP/RecO"/>
</dbReference>
<reference evidence="4" key="1">
    <citation type="submission" date="2022-12" db="EMBL/GenBank/DDBJ databases">
        <authorList>
            <person name="Webb A."/>
        </authorList>
    </citation>
    <scope>NUCLEOTIDE SEQUENCE</scope>
    <source>
        <strain evidence="4">Hp1</strain>
    </source>
</reference>
<keyword evidence="1" id="KW-0479">Metal-binding</keyword>
<dbReference type="InterPro" id="IPR038508">
    <property type="entry name" value="ArfGAP_dom_sf"/>
</dbReference>
<comment type="caution">
    <text evidence="4">The sequence shown here is derived from an EMBL/GenBank/DDBJ whole genome shotgun (WGS) entry which is preliminary data.</text>
</comment>
<evidence type="ECO:0000313" key="5">
    <source>
        <dbReference type="Proteomes" id="UP001162031"/>
    </source>
</evidence>
<dbReference type="InterPro" id="IPR044820">
    <property type="entry name" value="AGD14-like"/>
</dbReference>
<feature type="domain" description="Arf-GAP" evidence="3">
    <location>
        <begin position="8"/>
        <end position="133"/>
    </location>
</feature>